<reference evidence="2" key="1">
    <citation type="submission" date="2011-04" db="EMBL/GenBank/DDBJ databases">
        <title>Evolution of plant cell wall degrading machinery underlies the functional diversity of forest fungi.</title>
        <authorList>
            <consortium name="US DOE Joint Genome Institute (JGI-PGF)"/>
            <person name="Eastwood D.C."/>
            <person name="Floudas D."/>
            <person name="Binder M."/>
            <person name="Majcherczyk A."/>
            <person name="Schneider P."/>
            <person name="Aerts A."/>
            <person name="Asiegbu F.O."/>
            <person name="Baker S.E."/>
            <person name="Barry K."/>
            <person name="Bendiksby M."/>
            <person name="Blumentritt M."/>
            <person name="Coutinho P.M."/>
            <person name="Cullen D."/>
            <person name="Cullen D."/>
            <person name="Gathman A."/>
            <person name="Goodell B."/>
            <person name="Henrissat B."/>
            <person name="Ihrmark K."/>
            <person name="Kauserud H."/>
            <person name="Kohler A."/>
            <person name="LaButti K."/>
            <person name="Lapidus A."/>
            <person name="Lavin J.L."/>
            <person name="Lee Y.-H."/>
            <person name="Lindquist E."/>
            <person name="Lilly W."/>
            <person name="Lucas S."/>
            <person name="Morin E."/>
            <person name="Murat C."/>
            <person name="Oguiza J.A."/>
            <person name="Park J."/>
            <person name="Pisabarro A.G."/>
            <person name="Riley R."/>
            <person name="Rosling A."/>
            <person name="Salamov A."/>
            <person name="Schmidt O."/>
            <person name="Schmutz J."/>
            <person name="Skrede I."/>
            <person name="Stenlid J."/>
            <person name="Wiebenga A."/>
            <person name="Xie X."/>
            <person name="Kues U."/>
            <person name="Hibbett D.S."/>
            <person name="Hoffmeister D."/>
            <person name="Hogberg N."/>
            <person name="Martin F."/>
            <person name="Grigoriev I.V."/>
            <person name="Watkinson S.C."/>
        </authorList>
    </citation>
    <scope>NUCLEOTIDE SEQUENCE</scope>
    <source>
        <strain evidence="2">S7.9</strain>
    </source>
</reference>
<dbReference type="HOGENOM" id="CLU_1058306_0_0_1"/>
<organism>
    <name type="scientific">Serpula lacrymans var. lacrymans (strain S7.9)</name>
    <name type="common">Dry rot fungus</name>
    <dbReference type="NCBI Taxonomy" id="578457"/>
    <lineage>
        <taxon>Eukaryota</taxon>
        <taxon>Fungi</taxon>
        <taxon>Dikarya</taxon>
        <taxon>Basidiomycota</taxon>
        <taxon>Agaricomycotina</taxon>
        <taxon>Agaricomycetes</taxon>
        <taxon>Agaricomycetidae</taxon>
        <taxon>Boletales</taxon>
        <taxon>Coniophorineae</taxon>
        <taxon>Serpulaceae</taxon>
        <taxon>Serpula</taxon>
    </lineage>
</organism>
<dbReference type="Proteomes" id="UP000008064">
    <property type="component" value="Unassembled WGS sequence"/>
</dbReference>
<evidence type="ECO:0000256" key="1">
    <source>
        <dbReference type="SAM" id="MobiDB-lite"/>
    </source>
</evidence>
<dbReference type="RefSeq" id="XP_007322118.1">
    <property type="nucleotide sequence ID" value="XM_007322056.1"/>
</dbReference>
<accession>F8P6U5</accession>
<dbReference type="AlphaFoldDB" id="F8P6U5"/>
<sequence length="263" mass="28618">MDFNSTEDEQRSGEREAKTTTMSIKPTYVDVSETLHAGQHHGAQAQFSQYCPALSSSTSASTTGGTWQFTEPETPVTSSGGRLMPSTSDVQATPRALDEGFLTSYVSMFDQYIQCPILDSNINPALWCSVRNDDYDFVSEAMSSTSSSESLLNAFDDLPETLWPTSMRSQSLNSSSCSSGSSASAVMSPSPTLTNQSTSLDRRLTPLGSPSSESIGQLELFSDNGVDEARFLSDEGNLMREYYARLQHNEDMGLQSLNAIKLE</sequence>
<gene>
    <name evidence="2" type="ORF">SERLADRAFT_398553</name>
</gene>
<dbReference type="GeneID" id="18811898"/>
<dbReference type="EMBL" id="GL945439">
    <property type="protein sequence ID" value="EGO21161.1"/>
    <property type="molecule type" value="Genomic_DNA"/>
</dbReference>
<feature type="region of interest" description="Disordered" evidence="1">
    <location>
        <begin position="61"/>
        <end position="91"/>
    </location>
</feature>
<proteinExistence type="predicted"/>
<feature type="compositionally biased region" description="Low complexity" evidence="1">
    <location>
        <begin position="166"/>
        <end position="190"/>
    </location>
</feature>
<feature type="compositionally biased region" description="Basic and acidic residues" evidence="1">
    <location>
        <begin position="8"/>
        <end position="18"/>
    </location>
</feature>
<name>F8P6U5_SERL9</name>
<feature type="compositionally biased region" description="Polar residues" evidence="1">
    <location>
        <begin position="67"/>
        <end position="91"/>
    </location>
</feature>
<dbReference type="KEGG" id="sla:SERLADRAFT_398553"/>
<feature type="region of interest" description="Disordered" evidence="1">
    <location>
        <begin position="1"/>
        <end position="22"/>
    </location>
</feature>
<evidence type="ECO:0000313" key="2">
    <source>
        <dbReference type="EMBL" id="EGO21161.1"/>
    </source>
</evidence>
<protein>
    <submittedName>
        <fullName evidence="2">Uncharacterized protein</fullName>
    </submittedName>
</protein>
<feature type="region of interest" description="Disordered" evidence="1">
    <location>
        <begin position="166"/>
        <end position="212"/>
    </location>
</feature>